<dbReference type="PROSITE" id="PS51272">
    <property type="entry name" value="SLH"/>
    <property type="match status" value="3"/>
</dbReference>
<sequence>MIRGFSRKIGFAALSILLLLGSVMSFPVSTVHAAVDGDFQYEDNGDGTAIITDYTGDIGLSVVIPDLVGSGLTVVEIGVDAFKNNQLTSLTIPNNVTTIGQGAFLDNKLTSLTLPDNLMTIGRDAFKNNQLTSLTIPNSVTSFGIGAFQGNELTSLTLLDGLATIGVDAFRDNQLASLTIPDSVTTIGQGAFQANQLTNLTLPSNLTTIGVDAFRDNQLASLMIPDSVTTIGLGAFLDNKLTSLTLPDNLMTIGREAFKNNQLTSLTIPNSVTSFGIGAFQGNELTSLILLDGLATIGVDAFRDNQLASLTIPNSVTTIEEGAFLNNKLTSLTLPDNLMTIGRDAFKNNQLTMLTIPNSVTTIEEGAFQYNKLTNLTLLDGLATIGVDAFKNNQLTTLTIPNSVTTISGSAFINNPSLTDVLVLSNTVDFESNNIFGGSSTNLTLYGNDSSTSQTFATVNNHRFQKITAELADLELNIPGLTFDPEERTFNLTTNANAVIVTPTPVVPFSEVQVNHALVPYGSGSPSIDLAEGIVTITLDVEAPDNSTEQYTVEFNVDHTSPSIDLTASPTTPTNGNVTVTVGTDGTGSAIDSVKWATGSQVAGFFATGGQVLTGGSFAATVNGTYTVYARDEVGNESVETITISNIDRNVPTIDLTANPTSSTNGNVTVTVDANANSGISVLKWIAGNEGTAFFATGGEGIVDNEFIVTSNGTYTAYARDSVGNEAVETITISNIDRNVPTIDLTANPTSSTNGNVTVTVDVYAASEISALKWAAGNEGTAFFATGGEAIVGNEFTVTTNGTYTVYARDNAGNEAVETITISNIVRSSPTPPTSPGPDDEEDSPEDSDPHTIISTGPGVIIIEVAPRDIKELPKDNGGNKKVVNLPDDVWDEIPKLLDDDRPVIRVVIDDHLPDVELHLPGKRLAELWDINPNVEFDMQLNGSSFQLKVNVLDLEQLATRLGIAVDELNVIIKISALTGETKEDFILAADEQGMTLLSQVIEFQLFVSGGDEWVEITDFGGTYMTKSIVLDEQFANRNYMAVLYDPDGRTFTYVPAVMARRSNGQQDSVIQMPHNSIYAIVETDRIEFADMQGHWAEPEVEHLGSKRIVRGITINDYAPNRNITRAEFTSLLVRALGIKTDRTGAGDVFKDVAITSWYSTEVEAAFRAGLVSGISLTHFAPEAQITREQIALMLMNAQALVNDESNSIEQLPNSLTSFTDASEVSAWARDAMSDAVASKLIQGMSTDRLAPAASATRAQAAVMLHRLMVMIEFLD</sequence>
<evidence type="ECO:0000256" key="1">
    <source>
        <dbReference type="SAM" id="MobiDB-lite"/>
    </source>
</evidence>
<feature type="chain" id="PRO_5037621850" description="SLH domain-containing protein" evidence="2">
    <location>
        <begin position="34"/>
        <end position="1276"/>
    </location>
</feature>
<dbReference type="AlphaFoldDB" id="A0A916ZFZ1"/>
<protein>
    <recommendedName>
        <fullName evidence="3">SLH domain-containing protein</fullName>
    </recommendedName>
</protein>
<dbReference type="PANTHER" id="PTHR45661">
    <property type="entry name" value="SURFACE ANTIGEN"/>
    <property type="match status" value="1"/>
</dbReference>
<evidence type="ECO:0000313" key="5">
    <source>
        <dbReference type="Proteomes" id="UP000612456"/>
    </source>
</evidence>
<dbReference type="InterPro" id="IPR026906">
    <property type="entry name" value="LRR_5"/>
</dbReference>
<evidence type="ECO:0000313" key="4">
    <source>
        <dbReference type="EMBL" id="GGD94879.1"/>
    </source>
</evidence>
<feature type="signal peptide" evidence="2">
    <location>
        <begin position="1"/>
        <end position="33"/>
    </location>
</feature>
<dbReference type="EMBL" id="BMHP01000007">
    <property type="protein sequence ID" value="GGD94879.1"/>
    <property type="molecule type" value="Genomic_DNA"/>
</dbReference>
<dbReference type="InterPro" id="IPR025883">
    <property type="entry name" value="Cadherin-like_domain"/>
</dbReference>
<comment type="caution">
    <text evidence="4">The sequence shown here is derived from an EMBL/GenBank/DDBJ whole genome shotgun (WGS) entry which is preliminary data.</text>
</comment>
<reference evidence="4" key="2">
    <citation type="submission" date="2020-09" db="EMBL/GenBank/DDBJ databases">
        <authorList>
            <person name="Sun Q."/>
            <person name="Zhou Y."/>
        </authorList>
    </citation>
    <scope>NUCLEOTIDE SEQUENCE</scope>
    <source>
        <strain evidence="4">CGMCC 1.15178</strain>
    </source>
</reference>
<feature type="compositionally biased region" description="Acidic residues" evidence="1">
    <location>
        <begin position="838"/>
        <end position="847"/>
    </location>
</feature>
<gene>
    <name evidence="4" type="ORF">GCM10010911_61950</name>
</gene>
<feature type="domain" description="SLH" evidence="3">
    <location>
        <begin position="1084"/>
        <end position="1147"/>
    </location>
</feature>
<dbReference type="InterPro" id="IPR053139">
    <property type="entry name" value="Surface_bspA-like"/>
</dbReference>
<accession>A0A916ZFZ1</accession>
<dbReference type="Proteomes" id="UP000612456">
    <property type="component" value="Unassembled WGS sequence"/>
</dbReference>
<dbReference type="InterPro" id="IPR001119">
    <property type="entry name" value="SLH_dom"/>
</dbReference>
<dbReference type="Pfam" id="PF13306">
    <property type="entry name" value="LRR_5"/>
    <property type="match status" value="2"/>
</dbReference>
<name>A0A916ZFZ1_9BACL</name>
<evidence type="ECO:0000259" key="3">
    <source>
        <dbReference type="PROSITE" id="PS51272"/>
    </source>
</evidence>
<dbReference type="InterPro" id="IPR032675">
    <property type="entry name" value="LRR_dom_sf"/>
</dbReference>
<keyword evidence="5" id="KW-1185">Reference proteome</keyword>
<keyword evidence="2" id="KW-0732">Signal</keyword>
<feature type="region of interest" description="Disordered" evidence="1">
    <location>
        <begin position="824"/>
        <end position="855"/>
    </location>
</feature>
<proteinExistence type="predicted"/>
<dbReference type="Gene3D" id="3.80.10.10">
    <property type="entry name" value="Ribonuclease Inhibitor"/>
    <property type="match status" value="4"/>
</dbReference>
<organism evidence="4 5">
    <name type="scientific">Paenibacillus nasutitermitis</name>
    <dbReference type="NCBI Taxonomy" id="1652958"/>
    <lineage>
        <taxon>Bacteria</taxon>
        <taxon>Bacillati</taxon>
        <taxon>Bacillota</taxon>
        <taxon>Bacilli</taxon>
        <taxon>Bacillales</taxon>
        <taxon>Paenibacillaceae</taxon>
        <taxon>Paenibacillus</taxon>
    </lineage>
</organism>
<feature type="domain" description="SLH" evidence="3">
    <location>
        <begin position="1216"/>
        <end position="1276"/>
    </location>
</feature>
<dbReference type="SUPFAM" id="SSF52058">
    <property type="entry name" value="L domain-like"/>
    <property type="match status" value="2"/>
</dbReference>
<dbReference type="Pfam" id="PF12733">
    <property type="entry name" value="Cadherin-like"/>
    <property type="match status" value="1"/>
</dbReference>
<feature type="domain" description="SLH" evidence="3">
    <location>
        <begin position="1150"/>
        <end position="1209"/>
    </location>
</feature>
<dbReference type="PANTHER" id="PTHR45661:SF3">
    <property type="entry name" value="IG-LIKE DOMAIN-CONTAINING PROTEIN"/>
    <property type="match status" value="1"/>
</dbReference>
<evidence type="ECO:0000256" key="2">
    <source>
        <dbReference type="SAM" id="SignalP"/>
    </source>
</evidence>
<reference evidence="4" key="1">
    <citation type="journal article" date="2014" name="Int. J. Syst. Evol. Microbiol.">
        <title>Complete genome sequence of Corynebacterium casei LMG S-19264T (=DSM 44701T), isolated from a smear-ripened cheese.</title>
        <authorList>
            <consortium name="US DOE Joint Genome Institute (JGI-PGF)"/>
            <person name="Walter F."/>
            <person name="Albersmeier A."/>
            <person name="Kalinowski J."/>
            <person name="Ruckert C."/>
        </authorList>
    </citation>
    <scope>NUCLEOTIDE SEQUENCE</scope>
    <source>
        <strain evidence="4">CGMCC 1.15178</strain>
    </source>
</reference>
<dbReference type="Pfam" id="PF00395">
    <property type="entry name" value="SLH"/>
    <property type="match status" value="3"/>
</dbReference>